<keyword evidence="2" id="KW-0812">Transmembrane</keyword>
<evidence type="ECO:0000256" key="2">
    <source>
        <dbReference type="SAM" id="Phobius"/>
    </source>
</evidence>
<evidence type="ECO:0000313" key="4">
    <source>
        <dbReference type="Proteomes" id="UP000253805"/>
    </source>
</evidence>
<name>A0A369NW87_9ACTN</name>
<keyword evidence="2" id="KW-0472">Membrane</keyword>
<protein>
    <submittedName>
        <fullName evidence="3">Uncharacterized protein</fullName>
    </submittedName>
</protein>
<accession>A0A369NW87</accession>
<evidence type="ECO:0000313" key="3">
    <source>
        <dbReference type="EMBL" id="RDC42607.1"/>
    </source>
</evidence>
<dbReference type="AlphaFoldDB" id="A0A369NW87"/>
<comment type="caution">
    <text evidence="3">The sequence shown here is derived from an EMBL/GenBank/DDBJ whole genome shotgun (WGS) entry which is preliminary data.</text>
</comment>
<organism evidence="3 4">
    <name type="scientific">Adlercreutzia equolifaciens subsp. celatus</name>
    <dbReference type="NCBI Taxonomy" id="394340"/>
    <lineage>
        <taxon>Bacteria</taxon>
        <taxon>Bacillati</taxon>
        <taxon>Actinomycetota</taxon>
        <taxon>Coriobacteriia</taxon>
        <taxon>Eggerthellales</taxon>
        <taxon>Eggerthellaceae</taxon>
        <taxon>Adlercreutzia</taxon>
    </lineage>
</organism>
<dbReference type="RefSeq" id="WP_114549518.1">
    <property type="nucleotide sequence ID" value="NZ_PPUT01000027.1"/>
</dbReference>
<gene>
    <name evidence="3" type="ORF">C1850_09570</name>
</gene>
<reference evidence="3 4" key="1">
    <citation type="journal article" date="2018" name="Elife">
        <title>Discovery and characterization of a prevalent human gut bacterial enzyme sufficient for the inactivation of a family of plant toxins.</title>
        <authorList>
            <person name="Koppel N."/>
            <person name="Bisanz J.E."/>
            <person name="Pandelia M.E."/>
            <person name="Turnbaugh P.J."/>
            <person name="Balskus E.P."/>
        </authorList>
    </citation>
    <scope>NUCLEOTIDE SEQUENCE [LARGE SCALE GENOMIC DNA]</scope>
    <source>
        <strain evidence="3 4">OB21 GAM 11</strain>
    </source>
</reference>
<feature type="transmembrane region" description="Helical" evidence="2">
    <location>
        <begin position="42"/>
        <end position="61"/>
    </location>
</feature>
<dbReference type="EMBL" id="PPUT01000027">
    <property type="protein sequence ID" value="RDC42607.1"/>
    <property type="molecule type" value="Genomic_DNA"/>
</dbReference>
<evidence type="ECO:0000256" key="1">
    <source>
        <dbReference type="SAM" id="MobiDB-lite"/>
    </source>
</evidence>
<proteinExistence type="predicted"/>
<keyword evidence="2" id="KW-1133">Transmembrane helix</keyword>
<sequence length="71" mass="8068">MTDNQPPRRTPAAADPPLGTPEGDRAFVRRTALRRLQRNRRIFSIVVGILLALSFVVFLVTEFLQPHPFNL</sequence>
<dbReference type="Proteomes" id="UP000253805">
    <property type="component" value="Unassembled WGS sequence"/>
</dbReference>
<feature type="region of interest" description="Disordered" evidence="1">
    <location>
        <begin position="1"/>
        <end position="24"/>
    </location>
</feature>